<dbReference type="AlphaFoldDB" id="A0A158L0J7"/>
<dbReference type="EMBL" id="FCON02000226">
    <property type="protein sequence ID" value="SAL86380.1"/>
    <property type="molecule type" value="Genomic_DNA"/>
</dbReference>
<gene>
    <name evidence="1" type="ORF">AWB68_08008</name>
</gene>
<protein>
    <submittedName>
        <fullName evidence="1">Uncharacterized protein</fullName>
    </submittedName>
</protein>
<dbReference type="OrthoDB" id="9009827at2"/>
<evidence type="ECO:0000313" key="1">
    <source>
        <dbReference type="EMBL" id="SAL86380.1"/>
    </source>
</evidence>
<accession>A0A158L0J7</accession>
<proteinExistence type="predicted"/>
<sequence>MKTGSGMHTVRERVRELLHLDALKGHARTEAAPAVPDAPQWVIVYRTATGFCCVYRDEAIGFHELVDVQLWAEEMDVQPYFIGQ</sequence>
<evidence type="ECO:0000313" key="2">
    <source>
        <dbReference type="Proteomes" id="UP000054770"/>
    </source>
</evidence>
<keyword evidence="2" id="KW-1185">Reference proteome</keyword>
<dbReference type="RefSeq" id="WP_087649781.1">
    <property type="nucleotide sequence ID" value="NZ_FCON02000226.1"/>
</dbReference>
<name>A0A158L0J7_9BURK</name>
<reference evidence="1" key="1">
    <citation type="submission" date="2016-01" db="EMBL/GenBank/DDBJ databases">
        <authorList>
            <person name="Peeters C."/>
        </authorList>
    </citation>
    <scope>NUCLEOTIDE SEQUENCE [LARGE SCALE GENOMIC DNA]</scope>
    <source>
        <strain evidence="1">LMG 22940</strain>
    </source>
</reference>
<comment type="caution">
    <text evidence="1">The sequence shown here is derived from an EMBL/GenBank/DDBJ whole genome shotgun (WGS) entry which is preliminary data.</text>
</comment>
<organism evidence="1 2">
    <name type="scientific">Caballeronia choica</name>
    <dbReference type="NCBI Taxonomy" id="326476"/>
    <lineage>
        <taxon>Bacteria</taxon>
        <taxon>Pseudomonadati</taxon>
        <taxon>Pseudomonadota</taxon>
        <taxon>Betaproteobacteria</taxon>
        <taxon>Burkholderiales</taxon>
        <taxon>Burkholderiaceae</taxon>
        <taxon>Caballeronia</taxon>
    </lineage>
</organism>
<dbReference type="Proteomes" id="UP000054770">
    <property type="component" value="Unassembled WGS sequence"/>
</dbReference>